<proteinExistence type="predicted"/>
<dbReference type="Proteomes" id="UP000789525">
    <property type="component" value="Unassembled WGS sequence"/>
</dbReference>
<accession>A0ACA9QH63</accession>
<dbReference type="EMBL" id="CAJVPT010053566">
    <property type="protein sequence ID" value="CAG8751776.1"/>
    <property type="molecule type" value="Genomic_DNA"/>
</dbReference>
<evidence type="ECO:0000313" key="2">
    <source>
        <dbReference type="Proteomes" id="UP000789525"/>
    </source>
</evidence>
<protein>
    <submittedName>
        <fullName evidence="1">15909_t:CDS:1</fullName>
    </submittedName>
</protein>
<comment type="caution">
    <text evidence="1">The sequence shown here is derived from an EMBL/GenBank/DDBJ whole genome shotgun (WGS) entry which is preliminary data.</text>
</comment>
<feature type="non-terminal residue" evidence="1">
    <location>
        <position position="1"/>
    </location>
</feature>
<organism evidence="1 2">
    <name type="scientific">Acaulospora colombiana</name>
    <dbReference type="NCBI Taxonomy" id="27376"/>
    <lineage>
        <taxon>Eukaryota</taxon>
        <taxon>Fungi</taxon>
        <taxon>Fungi incertae sedis</taxon>
        <taxon>Mucoromycota</taxon>
        <taxon>Glomeromycotina</taxon>
        <taxon>Glomeromycetes</taxon>
        <taxon>Diversisporales</taxon>
        <taxon>Acaulosporaceae</taxon>
        <taxon>Acaulospora</taxon>
    </lineage>
</organism>
<evidence type="ECO:0000313" key="1">
    <source>
        <dbReference type="EMBL" id="CAG8751776.1"/>
    </source>
</evidence>
<reference evidence="1" key="1">
    <citation type="submission" date="2021-06" db="EMBL/GenBank/DDBJ databases">
        <authorList>
            <person name="Kallberg Y."/>
            <person name="Tangrot J."/>
            <person name="Rosling A."/>
        </authorList>
    </citation>
    <scope>NUCLEOTIDE SEQUENCE</scope>
    <source>
        <strain evidence="1">CL356</strain>
    </source>
</reference>
<keyword evidence="2" id="KW-1185">Reference proteome</keyword>
<sequence>AKTKVETGQEKHKTLESKHKQLSKKNIIEERHEDIEYYFENGRVETIFSQLKDMFNDFIDGISL</sequence>
<name>A0ACA9QH63_9GLOM</name>
<gene>
    <name evidence="1" type="ORF">ACOLOM_LOCUS12726</name>
</gene>